<feature type="region of interest" description="Disordered" evidence="15">
    <location>
        <begin position="62"/>
        <end position="103"/>
    </location>
</feature>
<sequence>MEGIAIALDEFEPPVRIIDRLKQISGYIWDEDSPIYHTSYDTWHVSGTRFVPAHVAFQSPTAHHTPVSASSPPITSSSLSSATSPTSLTKSSPVRPPGLSDTHSSNGLFPVHCESCSECSAASTSPSSQTHATEAPLIEEPVVARVSFHVLREERAFHIAKNLIAGSDRHCDHIAKPLELIRLARLPGDRGSVAVTIYSHSGENYLPKVLDLGPAFFKARKTGEGLEIIKKSDFRLEDPISLPNFLDFAIGATECLELLHHGQGIIHGEIRGDAFHFNLDSKKVRLASLGSGVRSFERGLTSTGWSALSKETGAKNKLLFISPEQTGRMPVEPDTRTDIYSLGILFWMLLTQQPVFVGATPLDVVQMVLNRRVVNVSSERMDIPEAIGRIVAKCTEKDIHDRYSSASGLRYDLEKVKQFLIDGNWLALKEWQVAERDVSSFFLLPPIMVGREEEKRRLGKIIERAAKGHALNLRANPNRFSDGSNLSNEFPDGATIYAEISSDGASSADGNTTRHSGSFTNTLSTDLRFRNFYQPNQSYDGNPLFSPDTLPSANPSFYSARASTRPWDRHQSVSFDTRSLADTVVSAERDLSYRHSSAIDSVSLGRQLGSAKLRRRGHCEIVLIEGAGGLGKSCLLEAVWPEMRRKGYAAKAKFDTARKDPFGPLLKLLSSLFRQVWGGESDTTTPLHQALKQQVFPTWKSLHKLLDLPEFLLGTVEPVILRTIPIVNGAPAPAHGKLVSRAGPKRRGSSPGSSSSSARNVRPSTQSSHDFLRAGTSTKSIRLMNSYLDILRTFTHYKFICFCLEDLHFADDESMDLISQVISARLNMLILITYRPEEMTAAKMQKILTPPDLEDPIKSTGLTITRIPLSPLVEDDIAKYVAATLRRPPEEISPLVLVIQSKTAGNPFYMREMLSACHRKKCVWHDYRENKWKFDLDRLFKEFEGEQNYDVLNTDFITRRLDELPAASRAILSWAALLGTSFSFEFICHLLSGEFDDDGKDWHSGHKPTGYSQDEAVAGLESAVQAYIVVQGDRDDRFRFAHDRYIQAAAKINSCDIRKMHFIVAQTLMKYCARDSHTKENTASHICEALGIIRAQVKDRMAYRSLLYECAEVSTARGARPTAAKYFSGAVALLQTDPWNETNEDVSYDETMRLYLAAAECYLFMGQLQLASGVLDTIFDCATSAFDKAPAWVLRSRVYAQSGNSTKALACLKDCLRTMGVDCREDRTVEQCDEEFERLSAKIQSMEFNDVLQPRATHDEARADSIGAVLAEAISAAWWSDWLCFYQLSLYMLEMHLTTGAIPQSPMAFVQVSMIALARFNRLVLARDLGEYAFALLNSTRDSFSMARGYMIQASFVGHVIQSVGLTAEQLESSLNYAASAGDRISAILGFGLYAQVRFFASEHCIDLESICNYSCEEIPNWQLDSRGGTMLIAVRQVSRALQGKTRVREALDVMSDDQHHAPAYKIWLEQAMENTNRALIFYESLEMAPLFLYGHYERAAEVGKFCVENSALIWSARNTRFAMLFYGLAIAGLVLRQRQDPRTGQRTAPDSTTVQDTIRELEKLHKQIVDWQVLDKVSYYCWSKLLEAQIAELTNAHGIALQRYEEALDHAAEHDFVFEEALGNYLMAGTFIRLSARRSAWAALRDALSSYRQMGAAGVAEYIESEHSLLMRGPTVNPRLVNAGTQTEGDAEAQSKHYNVLGDDGAAQQLTERGVAMTDSSNDKVGAWRKSMTTVELDSGLPSLDVVDLHAILQSSQIISSVLNVDELLKTMCDVILSTCGTSATLAAMVVQEQGTDIPRAEAAPEWCVAASGNPEKGAEAHSPRIPLTNASVVAENVVLYTTRFREAVFVPNILTDDRFSNVSATWLQRNPAGKAVIAMPICHGDKPLLGVLYIEGTPNSLSHRYRDVLQLLVNQVGISYSNALTMKAVEKVSAENVSMVQMQKQALEHAIEAEKKAKDAEAKARQNVKLAEEAAKAKSIFLANVSHELRTPLNGVIGNSELLRDSLFNKEQLEMADSIRVSADLLLTVINDILDFSRMEADKMKLYIIAFNPEEMVREVVRAVSYSNQEKTRRNNVQIIKEINLPQLLIYGDPIRLHQVLGNLIGNSLKFTDRGSITIGARVDSETEDSATLSFWVKDTGIGIPPAQLAKLFQPFSQADPSTARKYGGSGLGLSICKSLVETMMKGKITLDSADGVGTTAMFTVKFDKARPEIKAGEAQQIKQMVTSPETAQMRAELQHHHRHQHYHQYYHEENPEPARALPSVVDLSQIPREMIRICIAEDNAINSRIAIQYAHRLGYTTVDAYENGQLAVEALRKKAAEGVPYHICLMDVQMPVLDGYSASKLIREDPVEEVRSILIIAMTASAVAGDRERCLAAGMNDYLAKPVRCDVLRKKLDAYVVGVNPTEHASEQTSSPSTSSNAPPSFQRYGTNGSASDPPSRESTSARVSPRPNSVENFVSPTSGFLSPGSDSPRLAEGSIASESNASSARRQPRKLTKNRGSAETSKLDTNVMVAEKTPKVLQKKNAPHRAGSTDAQHYESQSSMGSGRLEANSRSHSIASLSSGGSREKIGTYPADH</sequence>
<dbReference type="GO" id="GO:0009927">
    <property type="term" value="F:histidine phosphotransfer kinase activity"/>
    <property type="evidence" value="ECO:0007669"/>
    <property type="project" value="TreeGrafter"/>
</dbReference>
<evidence type="ECO:0000256" key="3">
    <source>
        <dbReference type="ARBA" id="ARBA00012438"/>
    </source>
</evidence>
<evidence type="ECO:0000256" key="11">
    <source>
        <dbReference type="ARBA" id="ARBA00022989"/>
    </source>
</evidence>
<evidence type="ECO:0000256" key="5">
    <source>
        <dbReference type="ARBA" id="ARBA00022553"/>
    </source>
</evidence>
<dbReference type="PROSITE" id="PS50011">
    <property type="entry name" value="PROTEIN_KINASE_DOM"/>
    <property type="match status" value="1"/>
</dbReference>
<dbReference type="SMART" id="SM00388">
    <property type="entry name" value="HisKA"/>
    <property type="match status" value="1"/>
</dbReference>
<dbReference type="GO" id="GO:0005524">
    <property type="term" value="F:ATP binding"/>
    <property type="evidence" value="ECO:0007669"/>
    <property type="project" value="UniProtKB-KW"/>
</dbReference>
<dbReference type="CDD" id="cd16922">
    <property type="entry name" value="HATPase_EvgS-ArcB-TorS-like"/>
    <property type="match status" value="1"/>
</dbReference>
<keyword evidence="12" id="KW-0472">Membrane</keyword>
<dbReference type="Pfam" id="PF13191">
    <property type="entry name" value="AAA_16"/>
    <property type="match status" value="1"/>
</dbReference>
<dbReference type="Proteomes" id="UP000515153">
    <property type="component" value="Chromosome I"/>
</dbReference>
<protein>
    <recommendedName>
        <fullName evidence="3">histidine kinase</fullName>
        <ecNumber evidence="3">2.7.13.3</ecNumber>
    </recommendedName>
</protein>
<dbReference type="InterPro" id="IPR011990">
    <property type="entry name" value="TPR-like_helical_dom_sf"/>
</dbReference>
<feature type="compositionally biased region" description="Low complexity" evidence="15">
    <location>
        <begin position="2414"/>
        <end position="2428"/>
    </location>
</feature>
<reference evidence="19 20" key="1">
    <citation type="journal article" date="2019" name="Mol. Biol. Evol.">
        <title>Blast fungal genomes show frequent chromosomal changes, gene gains and losses, and effector gene turnover.</title>
        <authorList>
            <person name="Gomez Luciano L.B."/>
            <person name="Jason Tsai I."/>
            <person name="Chuma I."/>
            <person name="Tosa Y."/>
            <person name="Chen Y.H."/>
            <person name="Li J.Y."/>
            <person name="Li M.Y."/>
            <person name="Jade Lu M.Y."/>
            <person name="Nakayashiki H."/>
            <person name="Li W.H."/>
        </authorList>
    </citation>
    <scope>NUCLEOTIDE SEQUENCE [LARGE SCALE GENOMIC DNA]</scope>
    <source>
        <strain evidence="19 20">NI907</strain>
    </source>
</reference>
<evidence type="ECO:0000256" key="10">
    <source>
        <dbReference type="ARBA" id="ARBA00022840"/>
    </source>
</evidence>
<dbReference type="InterPro" id="IPR036097">
    <property type="entry name" value="HisK_dim/P_sf"/>
</dbReference>
<evidence type="ECO:0000256" key="4">
    <source>
        <dbReference type="ARBA" id="ARBA00022475"/>
    </source>
</evidence>
<dbReference type="SUPFAM" id="SSF52172">
    <property type="entry name" value="CheY-like"/>
    <property type="match status" value="1"/>
</dbReference>
<feature type="compositionally biased region" description="Basic and acidic residues" evidence="15">
    <location>
        <begin position="2570"/>
        <end position="2581"/>
    </location>
</feature>
<proteinExistence type="predicted"/>
<evidence type="ECO:0000259" key="17">
    <source>
        <dbReference type="PROSITE" id="PS50109"/>
    </source>
</evidence>
<dbReference type="FunFam" id="3.30.565.10:FF:000010">
    <property type="entry name" value="Sensor histidine kinase RcsC"/>
    <property type="match status" value="1"/>
</dbReference>
<keyword evidence="10" id="KW-0067">ATP-binding</keyword>
<feature type="region of interest" description="Disordered" evidence="15">
    <location>
        <begin position="2409"/>
        <end position="2581"/>
    </location>
</feature>
<dbReference type="InterPro" id="IPR003594">
    <property type="entry name" value="HATPase_dom"/>
</dbReference>
<dbReference type="InterPro" id="IPR003661">
    <property type="entry name" value="HisK_dim/P_dom"/>
</dbReference>
<dbReference type="InterPro" id="IPR001789">
    <property type="entry name" value="Sig_transdc_resp-reg_receiver"/>
</dbReference>
<evidence type="ECO:0000256" key="8">
    <source>
        <dbReference type="ARBA" id="ARBA00022741"/>
    </source>
</evidence>
<dbReference type="Pfam" id="PF13185">
    <property type="entry name" value="GAF_2"/>
    <property type="match status" value="1"/>
</dbReference>
<dbReference type="FunFam" id="1.10.287.130:FF:000003">
    <property type="entry name" value="Histidine kinase"/>
    <property type="match status" value="1"/>
</dbReference>
<dbReference type="SUPFAM" id="SSF55781">
    <property type="entry name" value="GAF domain-like"/>
    <property type="match status" value="1"/>
</dbReference>
<dbReference type="Gene3D" id="1.10.287.130">
    <property type="match status" value="1"/>
</dbReference>
<dbReference type="SMART" id="SM00448">
    <property type="entry name" value="REC"/>
    <property type="match status" value="1"/>
</dbReference>
<dbReference type="PROSITE" id="PS50109">
    <property type="entry name" value="HIS_KIN"/>
    <property type="match status" value="1"/>
</dbReference>
<dbReference type="OrthoDB" id="60033at2759"/>
<dbReference type="SUPFAM" id="SSF48452">
    <property type="entry name" value="TPR-like"/>
    <property type="match status" value="1"/>
</dbReference>
<feature type="region of interest" description="Disordered" evidence="15">
    <location>
        <begin position="735"/>
        <end position="771"/>
    </location>
</feature>
<evidence type="ECO:0000256" key="7">
    <source>
        <dbReference type="ARBA" id="ARBA00022692"/>
    </source>
</evidence>
<dbReference type="InterPro" id="IPR000719">
    <property type="entry name" value="Prot_kinase_dom"/>
</dbReference>
<comment type="subcellular location">
    <subcellularLocation>
        <location evidence="2">Cell membrane</location>
        <topology evidence="2">Multi-pass membrane protein</topology>
    </subcellularLocation>
</comment>
<dbReference type="EC" id="2.7.13.3" evidence="3"/>
<dbReference type="SUPFAM" id="SSF56112">
    <property type="entry name" value="Protein kinase-like (PK-like)"/>
    <property type="match status" value="1"/>
</dbReference>
<evidence type="ECO:0000259" key="16">
    <source>
        <dbReference type="PROSITE" id="PS50011"/>
    </source>
</evidence>
<feature type="compositionally biased region" description="Low complexity" evidence="15">
    <location>
        <begin position="749"/>
        <end position="764"/>
    </location>
</feature>
<dbReference type="InterPro" id="IPR003018">
    <property type="entry name" value="GAF"/>
</dbReference>
<dbReference type="PROSITE" id="PS50110">
    <property type="entry name" value="RESPONSE_REGULATORY"/>
    <property type="match status" value="1"/>
</dbReference>
<dbReference type="GeneID" id="41960701"/>
<evidence type="ECO:0000313" key="19">
    <source>
        <dbReference type="Proteomes" id="UP000515153"/>
    </source>
</evidence>
<dbReference type="PRINTS" id="PR00344">
    <property type="entry name" value="BCTRLSENSOR"/>
</dbReference>
<evidence type="ECO:0000313" key="20">
    <source>
        <dbReference type="RefSeq" id="XP_030982944.1"/>
    </source>
</evidence>
<dbReference type="InterPro" id="IPR005467">
    <property type="entry name" value="His_kinase_dom"/>
</dbReference>
<evidence type="ECO:0000256" key="15">
    <source>
        <dbReference type="SAM" id="MobiDB-lite"/>
    </source>
</evidence>
<dbReference type="GO" id="GO:0005886">
    <property type="term" value="C:plasma membrane"/>
    <property type="evidence" value="ECO:0007669"/>
    <property type="project" value="UniProtKB-SubCell"/>
</dbReference>
<dbReference type="FunFam" id="3.40.50.2300:FF:000285">
    <property type="entry name" value="Putative sensor histidine kinase/response regulator"/>
    <property type="match status" value="1"/>
</dbReference>
<keyword evidence="7" id="KW-0812">Transmembrane</keyword>
<keyword evidence="4" id="KW-1003">Cell membrane</keyword>
<evidence type="ECO:0000256" key="6">
    <source>
        <dbReference type="ARBA" id="ARBA00022679"/>
    </source>
</evidence>
<dbReference type="InterPro" id="IPR029016">
    <property type="entry name" value="GAF-like_dom_sf"/>
</dbReference>
<feature type="compositionally biased region" description="Polar residues" evidence="15">
    <location>
        <begin position="2431"/>
        <end position="2468"/>
    </location>
</feature>
<dbReference type="CDD" id="cd17546">
    <property type="entry name" value="REC_hyHK_CKI1_RcsC-like"/>
    <property type="match status" value="1"/>
</dbReference>
<evidence type="ECO:0000259" key="18">
    <source>
        <dbReference type="PROSITE" id="PS50110"/>
    </source>
</evidence>
<dbReference type="GO" id="GO:0000155">
    <property type="term" value="F:phosphorelay sensor kinase activity"/>
    <property type="evidence" value="ECO:0007669"/>
    <property type="project" value="InterPro"/>
</dbReference>
<keyword evidence="5 13" id="KW-0597">Phosphoprotein</keyword>
<keyword evidence="9" id="KW-0418">Kinase</keyword>
<name>A0A6P8B7E5_PYRGI</name>
<dbReference type="Pfam" id="PF02518">
    <property type="entry name" value="HATPase_c"/>
    <property type="match status" value="1"/>
</dbReference>
<dbReference type="SMART" id="SM00387">
    <property type="entry name" value="HATPase_c"/>
    <property type="match status" value="1"/>
</dbReference>
<feature type="compositionally biased region" description="Polar residues" evidence="15">
    <location>
        <begin position="2484"/>
        <end position="2493"/>
    </location>
</feature>
<dbReference type="Gene3D" id="3.30.565.10">
    <property type="entry name" value="Histidine kinase-like ATPase, C-terminal domain"/>
    <property type="match status" value="1"/>
</dbReference>
<dbReference type="InterPro" id="IPR036890">
    <property type="entry name" value="HATPase_C_sf"/>
</dbReference>
<dbReference type="FunFam" id="1.10.510.10:FF:000579">
    <property type="entry name" value="Sensor histidine kinase/response regulator, putative"/>
    <property type="match status" value="1"/>
</dbReference>
<accession>A0A6P8B7E5</accession>
<keyword evidence="11" id="KW-1133">Transmembrane helix</keyword>
<dbReference type="Gene3D" id="3.40.50.2300">
    <property type="match status" value="1"/>
</dbReference>
<keyword evidence="14" id="KW-0175">Coiled coil</keyword>
<reference evidence="20" key="2">
    <citation type="submission" date="2019-10" db="EMBL/GenBank/DDBJ databases">
        <authorList>
            <consortium name="NCBI Genome Project"/>
        </authorList>
    </citation>
    <scope>NUCLEOTIDE SEQUENCE</scope>
    <source>
        <strain evidence="20">NI907</strain>
    </source>
</reference>
<dbReference type="KEGG" id="pgri:PgNI_05761"/>
<comment type="catalytic activity">
    <reaction evidence="1">
        <text>ATP + protein L-histidine = ADP + protein N-phospho-L-histidine.</text>
        <dbReference type="EC" id="2.7.13.3"/>
    </reaction>
</comment>
<dbReference type="Gene3D" id="1.10.510.10">
    <property type="entry name" value="Transferase(Phosphotransferase) domain 1"/>
    <property type="match status" value="1"/>
</dbReference>
<dbReference type="RefSeq" id="XP_030982944.1">
    <property type="nucleotide sequence ID" value="XM_031125792.1"/>
</dbReference>
<evidence type="ECO:0000256" key="13">
    <source>
        <dbReference type="PROSITE-ProRule" id="PRU00169"/>
    </source>
</evidence>
<dbReference type="PANTHER" id="PTHR43047:SF46">
    <property type="entry name" value="HISTIDINE KINASE_RESPONSE REGULATOR, PUTATIVE (AFU_ORTHOLOGUE AFUA_3G12550)-RELATED"/>
    <property type="match status" value="1"/>
</dbReference>
<evidence type="ECO:0000256" key="2">
    <source>
        <dbReference type="ARBA" id="ARBA00004651"/>
    </source>
</evidence>
<keyword evidence="6" id="KW-0808">Transferase</keyword>
<feature type="modified residue" description="4-aspartylphosphate" evidence="13">
    <location>
        <position position="2334"/>
    </location>
</feature>
<evidence type="ECO:0000256" key="12">
    <source>
        <dbReference type="ARBA" id="ARBA00023136"/>
    </source>
</evidence>
<dbReference type="SUPFAM" id="SSF47384">
    <property type="entry name" value="Homodimeric domain of signal transducing histidine kinase"/>
    <property type="match status" value="1"/>
</dbReference>
<feature type="domain" description="Response regulatory" evidence="18">
    <location>
        <begin position="2279"/>
        <end position="2403"/>
    </location>
</feature>
<keyword evidence="19" id="KW-1185">Reference proteome</keyword>
<feature type="coiled-coil region" evidence="14">
    <location>
        <begin position="1945"/>
        <end position="1976"/>
    </location>
</feature>
<dbReference type="PANTHER" id="PTHR43047">
    <property type="entry name" value="TWO-COMPONENT HISTIDINE PROTEIN KINASE"/>
    <property type="match status" value="1"/>
</dbReference>
<dbReference type="Gene3D" id="1.25.40.10">
    <property type="entry name" value="Tetratricopeptide repeat domain"/>
    <property type="match status" value="1"/>
</dbReference>
<evidence type="ECO:0000256" key="14">
    <source>
        <dbReference type="SAM" id="Coils"/>
    </source>
</evidence>
<evidence type="ECO:0000256" key="1">
    <source>
        <dbReference type="ARBA" id="ARBA00000085"/>
    </source>
</evidence>
<organism evidence="19 20">
    <name type="scientific">Pyricularia grisea</name>
    <name type="common">Crabgrass-specific blast fungus</name>
    <name type="synonym">Magnaporthe grisea</name>
    <dbReference type="NCBI Taxonomy" id="148305"/>
    <lineage>
        <taxon>Eukaryota</taxon>
        <taxon>Fungi</taxon>
        <taxon>Dikarya</taxon>
        <taxon>Ascomycota</taxon>
        <taxon>Pezizomycotina</taxon>
        <taxon>Sordariomycetes</taxon>
        <taxon>Sordariomycetidae</taxon>
        <taxon>Magnaporthales</taxon>
        <taxon>Pyriculariaceae</taxon>
        <taxon>Pyricularia</taxon>
    </lineage>
</organism>
<feature type="compositionally biased region" description="Low complexity" evidence="15">
    <location>
        <begin position="65"/>
        <end position="93"/>
    </location>
</feature>
<dbReference type="Gene3D" id="3.30.450.40">
    <property type="match status" value="1"/>
</dbReference>
<dbReference type="CDD" id="cd00082">
    <property type="entry name" value="HisKA"/>
    <property type="match status" value="1"/>
</dbReference>
<keyword evidence="8" id="KW-0547">Nucleotide-binding</keyword>
<dbReference type="InterPro" id="IPR011009">
    <property type="entry name" value="Kinase-like_dom_sf"/>
</dbReference>
<feature type="compositionally biased region" description="Polar residues" evidence="15">
    <location>
        <begin position="2537"/>
        <end position="2549"/>
    </location>
</feature>
<gene>
    <name evidence="20" type="ORF">PgNI_05761</name>
</gene>
<dbReference type="Pfam" id="PF00072">
    <property type="entry name" value="Response_reg"/>
    <property type="match status" value="1"/>
</dbReference>
<reference evidence="20" key="3">
    <citation type="submission" date="2025-08" db="UniProtKB">
        <authorList>
            <consortium name="RefSeq"/>
        </authorList>
    </citation>
    <scope>IDENTIFICATION</scope>
    <source>
        <strain evidence="20">NI907</strain>
    </source>
</reference>
<dbReference type="InterPro" id="IPR011006">
    <property type="entry name" value="CheY-like_superfamily"/>
</dbReference>
<feature type="domain" description="Protein kinase" evidence="16">
    <location>
        <begin position="137"/>
        <end position="420"/>
    </location>
</feature>
<feature type="compositionally biased region" description="Low complexity" evidence="15">
    <location>
        <begin position="2558"/>
        <end position="2569"/>
    </location>
</feature>
<feature type="domain" description="Histidine kinase" evidence="17">
    <location>
        <begin position="1986"/>
        <end position="2211"/>
    </location>
</feature>
<feature type="compositionally biased region" description="Polar residues" evidence="15">
    <location>
        <begin position="2502"/>
        <end position="2512"/>
    </location>
</feature>
<dbReference type="FunFam" id="3.30.450.40:FF:000044">
    <property type="entry name" value="Putative sensor histidine kinase/response regulator"/>
    <property type="match status" value="1"/>
</dbReference>
<dbReference type="InterPro" id="IPR004358">
    <property type="entry name" value="Sig_transdc_His_kin-like_C"/>
</dbReference>
<dbReference type="Pfam" id="PF00512">
    <property type="entry name" value="HisKA"/>
    <property type="match status" value="1"/>
</dbReference>
<dbReference type="InterPro" id="IPR041664">
    <property type="entry name" value="AAA_16"/>
</dbReference>
<evidence type="ECO:0000256" key="9">
    <source>
        <dbReference type="ARBA" id="ARBA00022777"/>
    </source>
</evidence>
<dbReference type="SUPFAM" id="SSF55874">
    <property type="entry name" value="ATPase domain of HSP90 chaperone/DNA topoisomerase II/histidine kinase"/>
    <property type="match status" value="1"/>
</dbReference>